<keyword evidence="1" id="KW-0472">Membrane</keyword>
<dbReference type="Proteomes" id="UP000284416">
    <property type="component" value="Unassembled WGS sequence"/>
</dbReference>
<evidence type="ECO:0000313" key="3">
    <source>
        <dbReference type="Proteomes" id="UP000284416"/>
    </source>
</evidence>
<feature type="transmembrane region" description="Helical" evidence="1">
    <location>
        <begin position="15"/>
        <end position="34"/>
    </location>
</feature>
<protein>
    <submittedName>
        <fullName evidence="2">Uncharacterized protein</fullName>
    </submittedName>
</protein>
<comment type="caution">
    <text evidence="2">The sequence shown here is derived from an EMBL/GenBank/DDBJ whole genome shotgun (WGS) entry which is preliminary data.</text>
</comment>
<keyword evidence="3" id="KW-1185">Reference proteome</keyword>
<dbReference type="OrthoDB" id="2372391at2"/>
<organism evidence="2 3">
    <name type="scientific">Neobacillus notoginsengisoli</name>
    <dbReference type="NCBI Taxonomy" id="1578198"/>
    <lineage>
        <taxon>Bacteria</taxon>
        <taxon>Bacillati</taxon>
        <taxon>Bacillota</taxon>
        <taxon>Bacilli</taxon>
        <taxon>Bacillales</taxon>
        <taxon>Bacillaceae</taxon>
        <taxon>Neobacillus</taxon>
    </lineage>
</organism>
<name>A0A417YQC3_9BACI</name>
<sequence length="73" mass="8301">MIDVVFLKTPERIEALGIVYVMALLVYGMLEYLIRAKMKYEKNPLILAVKPCDTCLIILGKKPKGLSNWQAMT</sequence>
<evidence type="ECO:0000313" key="2">
    <source>
        <dbReference type="EMBL" id="RHW36050.1"/>
    </source>
</evidence>
<dbReference type="AlphaFoldDB" id="A0A417YQC3"/>
<proteinExistence type="predicted"/>
<reference evidence="2 3" key="1">
    <citation type="journal article" date="2017" name="Int. J. Syst. Evol. Microbiol.">
        <title>Bacillus notoginsengisoli sp. nov., a novel bacterium isolated from the rhizosphere of Panax notoginseng.</title>
        <authorList>
            <person name="Zhang M.Y."/>
            <person name="Cheng J."/>
            <person name="Cai Y."/>
            <person name="Zhang T.Y."/>
            <person name="Wu Y.Y."/>
            <person name="Manikprabhu D."/>
            <person name="Li W.J."/>
            <person name="Zhang Y.X."/>
        </authorList>
    </citation>
    <scope>NUCLEOTIDE SEQUENCE [LARGE SCALE GENOMIC DNA]</scope>
    <source>
        <strain evidence="2 3">JCM 30743</strain>
    </source>
</reference>
<evidence type="ECO:0000256" key="1">
    <source>
        <dbReference type="SAM" id="Phobius"/>
    </source>
</evidence>
<keyword evidence="1" id="KW-1133">Transmembrane helix</keyword>
<keyword evidence="1" id="KW-0812">Transmembrane</keyword>
<accession>A0A417YQC3</accession>
<gene>
    <name evidence="2" type="ORF">D1B31_18375</name>
</gene>
<dbReference type="RefSeq" id="WP_118923138.1">
    <property type="nucleotide sequence ID" value="NZ_QWEG01000012.1"/>
</dbReference>
<dbReference type="EMBL" id="QWEG01000012">
    <property type="protein sequence ID" value="RHW36050.1"/>
    <property type="molecule type" value="Genomic_DNA"/>
</dbReference>